<accession>A0A9D4ZM90</accession>
<dbReference type="GO" id="GO:0005634">
    <property type="term" value="C:nucleus"/>
    <property type="evidence" value="ECO:0007669"/>
    <property type="project" value="UniProtKB-SubCell"/>
</dbReference>
<dbReference type="InterPro" id="IPR043452">
    <property type="entry name" value="BZIP46-like"/>
</dbReference>
<dbReference type="PROSITE" id="PS50217">
    <property type="entry name" value="BZIP"/>
    <property type="match status" value="1"/>
</dbReference>
<evidence type="ECO:0000313" key="7">
    <source>
        <dbReference type="EMBL" id="KAI5080888.1"/>
    </source>
</evidence>
<evidence type="ECO:0000256" key="3">
    <source>
        <dbReference type="ARBA" id="ARBA00023242"/>
    </source>
</evidence>
<dbReference type="FunFam" id="1.20.5.170:FF:000036">
    <property type="entry name" value="ABSCISIC ACID-INSENSITIVE 5-like protein 2"/>
    <property type="match status" value="1"/>
</dbReference>
<gene>
    <name evidence="7" type="ORF">GOP47_0004071</name>
</gene>
<evidence type="ECO:0000256" key="1">
    <source>
        <dbReference type="ARBA" id="ARBA00004123"/>
    </source>
</evidence>
<dbReference type="Gene3D" id="1.20.5.170">
    <property type="match status" value="1"/>
</dbReference>
<evidence type="ECO:0000313" key="8">
    <source>
        <dbReference type="Proteomes" id="UP000886520"/>
    </source>
</evidence>
<protein>
    <recommendedName>
        <fullName evidence="6">BZIP domain-containing protein</fullName>
    </recommendedName>
</protein>
<reference evidence="7" key="1">
    <citation type="submission" date="2021-01" db="EMBL/GenBank/DDBJ databases">
        <title>Adiantum capillus-veneris genome.</title>
        <authorList>
            <person name="Fang Y."/>
            <person name="Liao Q."/>
        </authorList>
    </citation>
    <scope>NUCLEOTIDE SEQUENCE</scope>
    <source>
        <strain evidence="7">H3</strain>
        <tissue evidence="7">Leaf</tissue>
    </source>
</reference>
<dbReference type="GO" id="GO:0045893">
    <property type="term" value="P:positive regulation of DNA-templated transcription"/>
    <property type="evidence" value="ECO:0007669"/>
    <property type="project" value="InterPro"/>
</dbReference>
<dbReference type="SUPFAM" id="SSF57959">
    <property type="entry name" value="Leucine zipper domain"/>
    <property type="match status" value="1"/>
</dbReference>
<dbReference type="GO" id="GO:0003700">
    <property type="term" value="F:DNA-binding transcription factor activity"/>
    <property type="evidence" value="ECO:0007669"/>
    <property type="project" value="InterPro"/>
</dbReference>
<dbReference type="PROSITE" id="PS00036">
    <property type="entry name" value="BZIP_BASIC"/>
    <property type="match status" value="1"/>
</dbReference>
<dbReference type="SMART" id="SM00338">
    <property type="entry name" value="BRLZ"/>
    <property type="match status" value="1"/>
</dbReference>
<evidence type="ECO:0000259" key="6">
    <source>
        <dbReference type="PROSITE" id="PS50217"/>
    </source>
</evidence>
<dbReference type="PANTHER" id="PTHR22952">
    <property type="entry name" value="CAMP-RESPONSE ELEMENT BINDING PROTEIN-RELATED"/>
    <property type="match status" value="1"/>
</dbReference>
<feature type="region of interest" description="Disordered" evidence="5">
    <location>
        <begin position="76"/>
        <end position="106"/>
    </location>
</feature>
<comment type="caution">
    <text evidence="7">The sequence shown here is derived from an EMBL/GenBank/DDBJ whole genome shotgun (WGS) entry which is preliminary data.</text>
</comment>
<dbReference type="InterPro" id="IPR004827">
    <property type="entry name" value="bZIP"/>
</dbReference>
<feature type="coiled-coil region" evidence="4">
    <location>
        <begin position="323"/>
        <end position="357"/>
    </location>
</feature>
<dbReference type="AlphaFoldDB" id="A0A9D4ZM90"/>
<dbReference type="Proteomes" id="UP000886520">
    <property type="component" value="Chromosome 4"/>
</dbReference>
<evidence type="ECO:0000256" key="2">
    <source>
        <dbReference type="ARBA" id="ARBA00023125"/>
    </source>
</evidence>
<dbReference type="InterPro" id="IPR046347">
    <property type="entry name" value="bZIP_sf"/>
</dbReference>
<organism evidence="7 8">
    <name type="scientific">Adiantum capillus-veneris</name>
    <name type="common">Maidenhair fern</name>
    <dbReference type="NCBI Taxonomy" id="13818"/>
    <lineage>
        <taxon>Eukaryota</taxon>
        <taxon>Viridiplantae</taxon>
        <taxon>Streptophyta</taxon>
        <taxon>Embryophyta</taxon>
        <taxon>Tracheophyta</taxon>
        <taxon>Polypodiopsida</taxon>
        <taxon>Polypodiidae</taxon>
        <taxon>Polypodiales</taxon>
        <taxon>Pteridineae</taxon>
        <taxon>Pteridaceae</taxon>
        <taxon>Vittarioideae</taxon>
        <taxon>Adiantum</taxon>
    </lineage>
</organism>
<dbReference type="Pfam" id="PF00170">
    <property type="entry name" value="bZIP_1"/>
    <property type="match status" value="1"/>
</dbReference>
<dbReference type="OrthoDB" id="1927218at2759"/>
<keyword evidence="3" id="KW-0539">Nucleus</keyword>
<keyword evidence="2" id="KW-0238">DNA-binding</keyword>
<evidence type="ECO:0000256" key="4">
    <source>
        <dbReference type="SAM" id="Coils"/>
    </source>
</evidence>
<keyword evidence="4" id="KW-0175">Coiled coil</keyword>
<feature type="region of interest" description="Disordered" evidence="5">
    <location>
        <begin position="1"/>
        <end position="21"/>
    </location>
</feature>
<dbReference type="PANTHER" id="PTHR22952:SF175">
    <property type="entry name" value="PROTEIN ABSCISIC ACID-INSENSITIVE 5"/>
    <property type="match status" value="1"/>
</dbReference>
<feature type="region of interest" description="Disordered" evidence="5">
    <location>
        <begin position="150"/>
        <end position="185"/>
    </location>
</feature>
<name>A0A9D4ZM90_ADICA</name>
<evidence type="ECO:0000256" key="5">
    <source>
        <dbReference type="SAM" id="MobiDB-lite"/>
    </source>
</evidence>
<keyword evidence="8" id="KW-1185">Reference proteome</keyword>
<dbReference type="CDD" id="cd14707">
    <property type="entry name" value="bZIP_plant_BZIP46"/>
    <property type="match status" value="1"/>
</dbReference>
<dbReference type="EMBL" id="JABFUD020000004">
    <property type="protein sequence ID" value="KAI5080888.1"/>
    <property type="molecule type" value="Genomic_DNA"/>
</dbReference>
<comment type="subcellular location">
    <subcellularLocation>
        <location evidence="1">Nucleus</location>
    </subcellularLocation>
</comment>
<sequence>MKSATGSTSGPPRTPLSSFASLTRQPSIYTLTLEELQNAVNEPGKNFGSMNMEEFIKNIWTVEESQAMAAAMSGVVEGNGSSSTGSASLPPASLQRGLSMPRNLTGKTVDEVWKEIHRSSDRNGPRNLAHRQVTMAEVTLEDFLAKAGFTQEEGEVEPSGNSSSSVVTMNNGVVSNAPADGMQASQAAPHQVDWLNFQLKGNMPHQQLLHHQHLLQQHQQQQQQQAEAAAAAFAGRLAAPTAAVISPVTALNVVDVSFDSTGNVGSANVLDVSFDSNAGAGLSLSSALVGSDRKRPHDACEEKSIEQRQKRMIKNRESAARSRARKQAYNVELESEVELLKEENAKLLQQQDERTRRRRKLLMETLIPVTSHPQTQKRFLRRTNSTVW</sequence>
<proteinExistence type="predicted"/>
<dbReference type="GO" id="GO:0003677">
    <property type="term" value="F:DNA binding"/>
    <property type="evidence" value="ECO:0007669"/>
    <property type="project" value="UniProtKB-KW"/>
</dbReference>
<feature type="compositionally biased region" description="Polar residues" evidence="5">
    <location>
        <begin position="159"/>
        <end position="174"/>
    </location>
</feature>
<feature type="domain" description="BZIP" evidence="6">
    <location>
        <begin position="305"/>
        <end position="361"/>
    </location>
</feature>